<accession>F4R789</accession>
<dbReference type="OrthoDB" id="10411220at2759"/>
<gene>
    <name evidence="3" type="ORF">MELLADRAFT_91130</name>
</gene>
<keyword evidence="4" id="KW-1185">Reference proteome</keyword>
<dbReference type="VEuPathDB" id="FungiDB:MELLADRAFT_91130"/>
<dbReference type="HOGENOM" id="CLU_458602_0_0_1"/>
<name>F4R789_MELLP</name>
<feature type="compositionally biased region" description="Polar residues" evidence="1">
    <location>
        <begin position="159"/>
        <end position="171"/>
    </location>
</feature>
<dbReference type="Pfam" id="PF07498">
    <property type="entry name" value="Rho_N"/>
    <property type="match status" value="1"/>
</dbReference>
<feature type="compositionally biased region" description="Polar residues" evidence="1">
    <location>
        <begin position="396"/>
        <end position="415"/>
    </location>
</feature>
<dbReference type="InParanoid" id="F4R789"/>
<dbReference type="InterPro" id="IPR011112">
    <property type="entry name" value="Rho-like_N"/>
</dbReference>
<evidence type="ECO:0000313" key="4">
    <source>
        <dbReference type="Proteomes" id="UP000001072"/>
    </source>
</evidence>
<feature type="region of interest" description="Disordered" evidence="1">
    <location>
        <begin position="396"/>
        <end position="416"/>
    </location>
</feature>
<proteinExistence type="predicted"/>
<dbReference type="GeneID" id="18935795"/>
<feature type="compositionally biased region" description="Basic and acidic residues" evidence="1">
    <location>
        <begin position="367"/>
        <end position="380"/>
    </location>
</feature>
<feature type="region of interest" description="Disordered" evidence="1">
    <location>
        <begin position="352"/>
        <end position="380"/>
    </location>
</feature>
<organism evidence="4">
    <name type="scientific">Melampsora larici-populina (strain 98AG31 / pathotype 3-4-7)</name>
    <name type="common">Poplar leaf rust fungus</name>
    <dbReference type="NCBI Taxonomy" id="747676"/>
    <lineage>
        <taxon>Eukaryota</taxon>
        <taxon>Fungi</taxon>
        <taxon>Dikarya</taxon>
        <taxon>Basidiomycota</taxon>
        <taxon>Pucciniomycotina</taxon>
        <taxon>Pucciniomycetes</taxon>
        <taxon>Pucciniales</taxon>
        <taxon>Melampsoraceae</taxon>
        <taxon>Melampsora</taxon>
    </lineage>
</organism>
<dbReference type="RefSeq" id="XP_007405196.1">
    <property type="nucleotide sequence ID" value="XM_007405134.1"/>
</dbReference>
<feature type="region of interest" description="Disordered" evidence="1">
    <location>
        <begin position="1"/>
        <end position="45"/>
    </location>
</feature>
<evidence type="ECO:0000256" key="1">
    <source>
        <dbReference type="SAM" id="MobiDB-lite"/>
    </source>
</evidence>
<protein>
    <recommendedName>
        <fullName evidence="2">Rho termination factor-like N-terminal domain-containing protein</fullName>
    </recommendedName>
</protein>
<dbReference type="KEGG" id="mlr:MELLADRAFT_91130"/>
<dbReference type="Proteomes" id="UP000001072">
    <property type="component" value="Unassembled WGS sequence"/>
</dbReference>
<feature type="compositionally biased region" description="Polar residues" evidence="1">
    <location>
        <begin position="1"/>
        <end position="17"/>
    </location>
</feature>
<feature type="compositionally biased region" description="Polar residues" evidence="1">
    <location>
        <begin position="286"/>
        <end position="295"/>
    </location>
</feature>
<feature type="region of interest" description="Disordered" evidence="1">
    <location>
        <begin position="83"/>
        <end position="190"/>
    </location>
</feature>
<dbReference type="GO" id="GO:0006353">
    <property type="term" value="P:DNA-templated transcription termination"/>
    <property type="evidence" value="ECO:0007669"/>
    <property type="project" value="InterPro"/>
</dbReference>
<evidence type="ECO:0000313" key="3">
    <source>
        <dbReference type="EMBL" id="EGG11561.1"/>
    </source>
</evidence>
<dbReference type="AlphaFoldDB" id="F4R789"/>
<evidence type="ECO:0000259" key="2">
    <source>
        <dbReference type="Pfam" id="PF07498"/>
    </source>
</evidence>
<feature type="region of interest" description="Disordered" evidence="1">
    <location>
        <begin position="237"/>
        <end position="297"/>
    </location>
</feature>
<sequence>MKTIANATQKTVTQAKSGPSKARPTTIKQRHQEITQNPTLDKYSGMSLPKLRQIAKPLGIPGSGEMRKDELLQLFLLYDSELTATADDSDPVVQSSRSDKNQNADTGPSKENPVTRSRSRRCLTSSNHSTLEPSNRAAADNSNTTAGSLKSDKERYPGGSTSRSNDNCIPVSSTSRRCSTNRNLSPLDTLTEDHESDIKIDAEIFTTPDVQVVKGHTHHNQGSREERDERCLIDEGIEDQAMPLPSRGRGTALPRPRPTVLSEVAKGKQRRRSPSSDDWVPEASKDGNSPGSSSMELEGLDEDEGAELAGMDIDSADQDDSMSVSGASGLKEETDDDDGGARAAISRLLEACDNANDTSSGPGAHSGSRDRNRNDTDNQDLRQTVRDLTKLVMHLVSNSSSSTKPRTKVNNNKPRGSTFRARIRSHIRTMMGLKEDDAVPPSATPAQRSSWKIHTPRKSMLLPCRLNREVANGLNSSANDPRFPFKGGPGGEHSNPQILLIMWTMMNCVGVSSFHPIWEESPSSPTNTFLWNRATSTFIHLVKAGEYNDISAEDSKFDIVFKALKEHARSSLKRTFRQTNEWSQAKIRAHKKQGV</sequence>
<reference evidence="4" key="1">
    <citation type="journal article" date="2011" name="Proc. Natl. Acad. Sci. U.S.A.">
        <title>Obligate biotrophy features unraveled by the genomic analysis of rust fungi.</title>
        <authorList>
            <person name="Duplessis S."/>
            <person name="Cuomo C.A."/>
            <person name="Lin Y.-C."/>
            <person name="Aerts A."/>
            <person name="Tisserant E."/>
            <person name="Veneault-Fourrey C."/>
            <person name="Joly D.L."/>
            <person name="Hacquard S."/>
            <person name="Amselem J."/>
            <person name="Cantarel B.L."/>
            <person name="Chiu R."/>
            <person name="Coutinho P.M."/>
            <person name="Feau N."/>
            <person name="Field M."/>
            <person name="Frey P."/>
            <person name="Gelhaye E."/>
            <person name="Goldberg J."/>
            <person name="Grabherr M.G."/>
            <person name="Kodira C.D."/>
            <person name="Kohler A."/>
            <person name="Kuees U."/>
            <person name="Lindquist E.A."/>
            <person name="Lucas S.M."/>
            <person name="Mago R."/>
            <person name="Mauceli E."/>
            <person name="Morin E."/>
            <person name="Murat C."/>
            <person name="Pangilinan J.L."/>
            <person name="Park R."/>
            <person name="Pearson M."/>
            <person name="Quesneville H."/>
            <person name="Rouhier N."/>
            <person name="Sakthikumar S."/>
            <person name="Salamov A.A."/>
            <person name="Schmutz J."/>
            <person name="Selles B."/>
            <person name="Shapiro H."/>
            <person name="Tanguay P."/>
            <person name="Tuskan G.A."/>
            <person name="Henrissat B."/>
            <person name="Van de Peer Y."/>
            <person name="Rouze P."/>
            <person name="Ellis J.G."/>
            <person name="Dodds P.N."/>
            <person name="Schein J.E."/>
            <person name="Zhong S."/>
            <person name="Hamelin R.C."/>
            <person name="Grigoriev I.V."/>
            <person name="Szabo L.J."/>
            <person name="Martin F."/>
        </authorList>
    </citation>
    <scope>NUCLEOTIDE SEQUENCE [LARGE SCALE GENOMIC DNA]</scope>
    <source>
        <strain evidence="4">98AG31 / pathotype 3-4-7</strain>
    </source>
</reference>
<feature type="domain" description="Rho termination factor-like N-terminal" evidence="2">
    <location>
        <begin position="46"/>
        <end position="72"/>
    </location>
</feature>
<dbReference type="EMBL" id="GL883092">
    <property type="protein sequence ID" value="EGG11561.1"/>
    <property type="molecule type" value="Genomic_DNA"/>
</dbReference>
<feature type="compositionally biased region" description="Low complexity" evidence="1">
    <location>
        <begin position="172"/>
        <end position="185"/>
    </location>
</feature>
<feature type="region of interest" description="Disordered" evidence="1">
    <location>
        <begin position="313"/>
        <end position="339"/>
    </location>
</feature>